<keyword evidence="1" id="KW-0472">Membrane</keyword>
<evidence type="ECO:0000256" key="1">
    <source>
        <dbReference type="SAM" id="Phobius"/>
    </source>
</evidence>
<evidence type="ECO:0000313" key="3">
    <source>
        <dbReference type="Proteomes" id="UP000288168"/>
    </source>
</evidence>
<keyword evidence="1" id="KW-0812">Transmembrane</keyword>
<organism evidence="2 3">
    <name type="scientific">Fusarium duplospermum</name>
    <dbReference type="NCBI Taxonomy" id="1325734"/>
    <lineage>
        <taxon>Eukaryota</taxon>
        <taxon>Fungi</taxon>
        <taxon>Dikarya</taxon>
        <taxon>Ascomycota</taxon>
        <taxon>Pezizomycotina</taxon>
        <taxon>Sordariomycetes</taxon>
        <taxon>Hypocreomycetidae</taxon>
        <taxon>Hypocreales</taxon>
        <taxon>Nectriaceae</taxon>
        <taxon>Fusarium</taxon>
        <taxon>Fusarium solani species complex</taxon>
    </lineage>
</organism>
<dbReference type="Proteomes" id="UP000288168">
    <property type="component" value="Unassembled WGS sequence"/>
</dbReference>
<protein>
    <recommendedName>
        <fullName evidence="4">Integral membrane protein</fullName>
    </recommendedName>
</protein>
<sequence length="460" mass="50422">MKRPQDHFVGRHYDAEHSTGPLKFLNPTKRYIVAGKRQVAAPEVERDQIQPSGRVPKVAYVWRSRDNRKGRHALAVDVDPHKHEKTKSPKPTNTLNRTMRGIAKMFLRYPVWDVSYDVAVIFTIGQGSIIWVVNGFFSWLPIQDPPTEFSGETDWAAGLTALVGATVFEVGSVLLMLEAVNENRSDCFGWAVEESVDGVLHLKTVHECRHSHAQKRTFVAGKSINEHQVDEASSEDGRFLACSAQMFGATVFWISGFTALPPILKNLSIPALNGVYWLPQVIGGTGFIVSSALFMLEVQPRWYIPAPGVLGWHIGLWNLIGAIGFTLCGALGFGMNQPGVEYALTLSTFIGSWAFLIGSAVQWFESLNKYPIWDTGGNPSGISVLIPVLQDARHSAVDARPAAAGQVAYCIATSAEAEGGRHFSPVSADMMQRTGIEDDGLIHRLSRDASATLGRPLSKT</sequence>
<feature type="transmembrane region" description="Helical" evidence="1">
    <location>
        <begin position="276"/>
        <end position="296"/>
    </location>
</feature>
<feature type="transmembrane region" description="Helical" evidence="1">
    <location>
        <begin position="342"/>
        <end position="364"/>
    </location>
</feature>
<dbReference type="OrthoDB" id="2603at2759"/>
<keyword evidence="3" id="KW-1185">Reference proteome</keyword>
<dbReference type="AlphaFoldDB" id="A0A428QNT2"/>
<evidence type="ECO:0008006" key="4">
    <source>
        <dbReference type="Google" id="ProtNLM"/>
    </source>
</evidence>
<feature type="transmembrane region" description="Helical" evidence="1">
    <location>
        <begin position="157"/>
        <end position="177"/>
    </location>
</feature>
<evidence type="ECO:0000313" key="2">
    <source>
        <dbReference type="EMBL" id="RSL66934.1"/>
    </source>
</evidence>
<gene>
    <name evidence="2" type="ORF">CEP54_003515</name>
</gene>
<reference evidence="2 3" key="1">
    <citation type="submission" date="2017-06" db="EMBL/GenBank/DDBJ databases">
        <title>Comparative genomic analysis of Ambrosia Fusariam Clade fungi.</title>
        <authorList>
            <person name="Stajich J.E."/>
            <person name="Carrillo J."/>
            <person name="Kijimoto T."/>
            <person name="Eskalen A."/>
            <person name="O'Donnell K."/>
            <person name="Kasson M."/>
        </authorList>
    </citation>
    <scope>NUCLEOTIDE SEQUENCE [LARGE SCALE GENOMIC DNA]</scope>
    <source>
        <strain evidence="2 3">NRRL62584</strain>
    </source>
</reference>
<dbReference type="STRING" id="1325734.A0A428QNT2"/>
<keyword evidence="1" id="KW-1133">Transmembrane helix</keyword>
<name>A0A428QNT2_9HYPO</name>
<proteinExistence type="predicted"/>
<feature type="transmembrane region" description="Helical" evidence="1">
    <location>
        <begin position="114"/>
        <end position="137"/>
    </location>
</feature>
<comment type="caution">
    <text evidence="2">The sequence shown here is derived from an EMBL/GenBank/DDBJ whole genome shotgun (WGS) entry which is preliminary data.</text>
</comment>
<feature type="transmembrane region" description="Helical" evidence="1">
    <location>
        <begin position="316"/>
        <end position="336"/>
    </location>
</feature>
<accession>A0A428QNT2</accession>
<feature type="transmembrane region" description="Helical" evidence="1">
    <location>
        <begin position="246"/>
        <end position="264"/>
    </location>
</feature>
<dbReference type="EMBL" id="NKCI01000022">
    <property type="protein sequence ID" value="RSL66934.1"/>
    <property type="molecule type" value="Genomic_DNA"/>
</dbReference>